<evidence type="ECO:0000256" key="1">
    <source>
        <dbReference type="SAM" id="MobiDB-lite"/>
    </source>
</evidence>
<feature type="region of interest" description="Disordered" evidence="1">
    <location>
        <begin position="26"/>
        <end position="135"/>
    </location>
</feature>
<sequence length="258" mass="28069">MHINSAIKKFKRACFRTRTRSLRLVVTHKKQSGDEAESPKSPRVQKKVVVKVVDSCQNSPRKSTRLQAKNGDEQKSSLDSPSVLGSKGKPSVQQIPSDSPQGRARYKRNHTEGTINGGGQRESARGADRTTHVSVTPRAKDVTLSVNTKRGRNKVNSRTVDDSSDSDDDFYLPNPKSTPTKQIIKNSSVAAKGKTPTKMKGVSKRGKALDTGASSKLKAAVENSQDLRATPTKHSGNASSDSSRTPSPCFHVWPPRNL</sequence>
<feature type="compositionally biased region" description="Polar residues" evidence="1">
    <location>
        <begin position="91"/>
        <end position="100"/>
    </location>
</feature>
<evidence type="ECO:0000313" key="3">
    <source>
        <dbReference type="Proteomes" id="UP000708208"/>
    </source>
</evidence>
<evidence type="ECO:0000313" key="2">
    <source>
        <dbReference type="EMBL" id="CAG7816592.1"/>
    </source>
</evidence>
<dbReference type="Proteomes" id="UP000708208">
    <property type="component" value="Unassembled WGS sequence"/>
</dbReference>
<name>A0A8J2KHF8_9HEXA</name>
<feature type="compositionally biased region" description="Basic residues" evidence="1">
    <location>
        <begin position="195"/>
        <end position="206"/>
    </location>
</feature>
<protein>
    <submittedName>
        <fullName evidence="2">Uncharacterized protein</fullName>
    </submittedName>
</protein>
<feature type="region of interest" description="Disordered" evidence="1">
    <location>
        <begin position="148"/>
        <end position="258"/>
    </location>
</feature>
<feature type="compositionally biased region" description="Polar residues" evidence="1">
    <location>
        <begin position="175"/>
        <end position="189"/>
    </location>
</feature>
<accession>A0A8J2KHF8</accession>
<reference evidence="2" key="1">
    <citation type="submission" date="2021-06" db="EMBL/GenBank/DDBJ databases">
        <authorList>
            <person name="Hodson N. C."/>
            <person name="Mongue J. A."/>
            <person name="Jaron S. K."/>
        </authorList>
    </citation>
    <scope>NUCLEOTIDE SEQUENCE</scope>
</reference>
<dbReference type="EMBL" id="CAJVCH010374417">
    <property type="protein sequence ID" value="CAG7816592.1"/>
    <property type="molecule type" value="Genomic_DNA"/>
</dbReference>
<gene>
    <name evidence="2" type="ORF">AFUS01_LOCUS27207</name>
</gene>
<feature type="compositionally biased region" description="Basic and acidic residues" evidence="1">
    <location>
        <begin position="122"/>
        <end position="131"/>
    </location>
</feature>
<feature type="compositionally biased region" description="Polar residues" evidence="1">
    <location>
        <begin position="55"/>
        <end position="67"/>
    </location>
</feature>
<comment type="caution">
    <text evidence="2">The sequence shown here is derived from an EMBL/GenBank/DDBJ whole genome shotgun (WGS) entry which is preliminary data.</text>
</comment>
<feature type="compositionally biased region" description="Basic and acidic residues" evidence="1">
    <location>
        <begin position="31"/>
        <end position="40"/>
    </location>
</feature>
<feature type="compositionally biased region" description="Polar residues" evidence="1">
    <location>
        <begin position="222"/>
        <end position="246"/>
    </location>
</feature>
<keyword evidence="3" id="KW-1185">Reference proteome</keyword>
<organism evidence="2 3">
    <name type="scientific">Allacma fusca</name>
    <dbReference type="NCBI Taxonomy" id="39272"/>
    <lineage>
        <taxon>Eukaryota</taxon>
        <taxon>Metazoa</taxon>
        <taxon>Ecdysozoa</taxon>
        <taxon>Arthropoda</taxon>
        <taxon>Hexapoda</taxon>
        <taxon>Collembola</taxon>
        <taxon>Symphypleona</taxon>
        <taxon>Sminthuridae</taxon>
        <taxon>Allacma</taxon>
    </lineage>
</organism>
<dbReference type="AlphaFoldDB" id="A0A8J2KHF8"/>
<proteinExistence type="predicted"/>